<keyword evidence="13" id="KW-1185">Reference proteome</keyword>
<evidence type="ECO:0000256" key="4">
    <source>
        <dbReference type="ARBA" id="ARBA00022741"/>
    </source>
</evidence>
<keyword evidence="3 10" id="KW-0479">Metal-binding</keyword>
<dbReference type="eggNOG" id="COG0127">
    <property type="taxonomic scope" value="Bacteria"/>
</dbReference>
<keyword evidence="4 10" id="KW-0547">Nucleotide-binding</keyword>
<organism evidence="12 13">
    <name type="scientific">Oligella urethralis DNF00040</name>
    <dbReference type="NCBI Taxonomy" id="1401065"/>
    <lineage>
        <taxon>Bacteria</taxon>
        <taxon>Pseudomonadati</taxon>
        <taxon>Pseudomonadota</taxon>
        <taxon>Betaproteobacteria</taxon>
        <taxon>Burkholderiales</taxon>
        <taxon>Alcaligenaceae</taxon>
        <taxon>Oligella</taxon>
    </lineage>
</organism>
<dbReference type="Gene3D" id="3.90.950.10">
    <property type="match status" value="1"/>
</dbReference>
<dbReference type="PANTHER" id="PTHR11067:SF9">
    <property type="entry name" value="INOSINE TRIPHOSPHATE PYROPHOSPHATASE"/>
    <property type="match status" value="1"/>
</dbReference>
<feature type="binding site" evidence="10">
    <location>
        <begin position="189"/>
        <end position="190"/>
    </location>
    <ligand>
        <name>substrate</name>
    </ligand>
</feature>
<gene>
    <name evidence="12" type="ORF">HMPREF2130_02050</name>
</gene>
<comment type="catalytic activity">
    <reaction evidence="10">
        <text>ITP + H2O = IMP + diphosphate + H(+)</text>
        <dbReference type="Rhea" id="RHEA:29399"/>
        <dbReference type="ChEBI" id="CHEBI:15377"/>
        <dbReference type="ChEBI" id="CHEBI:15378"/>
        <dbReference type="ChEBI" id="CHEBI:33019"/>
        <dbReference type="ChEBI" id="CHEBI:58053"/>
        <dbReference type="ChEBI" id="CHEBI:61402"/>
        <dbReference type="EC" id="3.6.1.66"/>
    </reaction>
</comment>
<comment type="cofactor">
    <cofactor evidence="10">
        <name>Mg(2+)</name>
        <dbReference type="ChEBI" id="CHEBI:18420"/>
    </cofactor>
    <text evidence="10">Binds 1 Mg(2+) ion per subunit.</text>
</comment>
<keyword evidence="7 10" id="KW-0546">Nucleotide metabolism</keyword>
<dbReference type="NCBIfam" id="TIGR00042">
    <property type="entry name" value="RdgB/HAM1 family non-canonical purine NTP pyrophosphatase"/>
    <property type="match status" value="1"/>
</dbReference>
<dbReference type="SUPFAM" id="SSF52972">
    <property type="entry name" value="ITPase-like"/>
    <property type="match status" value="1"/>
</dbReference>
<keyword evidence="5 10" id="KW-0378">Hydrolase</keyword>
<dbReference type="CDD" id="cd00515">
    <property type="entry name" value="HAM1"/>
    <property type="match status" value="1"/>
</dbReference>
<dbReference type="RefSeq" id="WP_036557613.1">
    <property type="nucleotide sequence ID" value="NZ_JRNI01000010.1"/>
</dbReference>
<accession>A0A095ZBW5</accession>
<feature type="binding site" evidence="10">
    <location>
        <begin position="14"/>
        <end position="19"/>
    </location>
    <ligand>
        <name>substrate</name>
    </ligand>
</feature>
<dbReference type="PANTHER" id="PTHR11067">
    <property type="entry name" value="INOSINE TRIPHOSPHATE PYROPHOSPHATASE/HAM1 PROTEIN"/>
    <property type="match status" value="1"/>
</dbReference>
<dbReference type="Proteomes" id="UP000029629">
    <property type="component" value="Unassembled WGS sequence"/>
</dbReference>
<dbReference type="GO" id="GO:0035870">
    <property type="term" value="F:dITP diphosphatase activity"/>
    <property type="evidence" value="ECO:0007669"/>
    <property type="project" value="UniProtKB-UniRule"/>
</dbReference>
<proteinExistence type="inferred from homology"/>
<name>A0A095ZBW5_9BURK</name>
<dbReference type="GO" id="GO:0005829">
    <property type="term" value="C:cytosol"/>
    <property type="evidence" value="ECO:0007669"/>
    <property type="project" value="TreeGrafter"/>
</dbReference>
<feature type="binding site" evidence="10">
    <location>
        <position position="46"/>
    </location>
    <ligand>
        <name>Mg(2+)</name>
        <dbReference type="ChEBI" id="CHEBI:18420"/>
    </ligand>
</feature>
<evidence type="ECO:0000256" key="10">
    <source>
        <dbReference type="HAMAP-Rule" id="MF_01405"/>
    </source>
</evidence>
<comment type="similarity">
    <text evidence="1 10 11">Belongs to the HAM1 NTPase family.</text>
</comment>
<dbReference type="AlphaFoldDB" id="A0A095ZBW5"/>
<evidence type="ECO:0000256" key="8">
    <source>
        <dbReference type="ARBA" id="ARBA00051875"/>
    </source>
</evidence>
<evidence type="ECO:0000256" key="3">
    <source>
        <dbReference type="ARBA" id="ARBA00022723"/>
    </source>
</evidence>
<evidence type="ECO:0000256" key="7">
    <source>
        <dbReference type="ARBA" id="ARBA00023080"/>
    </source>
</evidence>
<evidence type="ECO:0000256" key="9">
    <source>
        <dbReference type="ARBA" id="ARBA00052017"/>
    </source>
</evidence>
<dbReference type="GO" id="GO:0036222">
    <property type="term" value="F:XTP diphosphatase activity"/>
    <property type="evidence" value="ECO:0007669"/>
    <property type="project" value="UniProtKB-UniRule"/>
</dbReference>
<keyword evidence="6 10" id="KW-0460">Magnesium</keyword>
<dbReference type="GO" id="GO:0009146">
    <property type="term" value="P:purine nucleoside triphosphate catabolic process"/>
    <property type="evidence" value="ECO:0007669"/>
    <property type="project" value="UniProtKB-UniRule"/>
</dbReference>
<reference evidence="12 13" key="1">
    <citation type="submission" date="2014-07" db="EMBL/GenBank/DDBJ databases">
        <authorList>
            <person name="McCorrison J."/>
            <person name="Sanka R."/>
            <person name="Torralba M."/>
            <person name="Gillis M."/>
            <person name="Haft D.H."/>
            <person name="Methe B."/>
            <person name="Sutton G."/>
            <person name="Nelson K.E."/>
        </authorList>
    </citation>
    <scope>NUCLEOTIDE SEQUENCE [LARGE SCALE GENOMIC DNA]</scope>
    <source>
        <strain evidence="12 13">DNF00040</strain>
    </source>
</reference>
<dbReference type="EC" id="3.6.1.66" evidence="10"/>
<feature type="binding site" evidence="10">
    <location>
        <position position="75"/>
    </location>
    <ligand>
        <name>Mg(2+)</name>
        <dbReference type="ChEBI" id="CHEBI:18420"/>
    </ligand>
</feature>
<evidence type="ECO:0000256" key="5">
    <source>
        <dbReference type="ARBA" id="ARBA00022801"/>
    </source>
</evidence>
<dbReference type="HAMAP" id="MF_01405">
    <property type="entry name" value="Non_canon_purine_NTPase"/>
    <property type="match status" value="1"/>
</dbReference>
<feature type="binding site" evidence="10">
    <location>
        <position position="184"/>
    </location>
    <ligand>
        <name>substrate</name>
    </ligand>
</feature>
<dbReference type="FunFam" id="3.90.950.10:FF:000001">
    <property type="entry name" value="dITP/XTP pyrophosphatase"/>
    <property type="match status" value="1"/>
</dbReference>
<comment type="catalytic activity">
    <reaction evidence="8 10">
        <text>dITP + H2O = dIMP + diphosphate + H(+)</text>
        <dbReference type="Rhea" id="RHEA:28342"/>
        <dbReference type="ChEBI" id="CHEBI:15377"/>
        <dbReference type="ChEBI" id="CHEBI:15378"/>
        <dbReference type="ChEBI" id="CHEBI:33019"/>
        <dbReference type="ChEBI" id="CHEBI:61194"/>
        <dbReference type="ChEBI" id="CHEBI:61382"/>
        <dbReference type="EC" id="3.6.1.66"/>
    </reaction>
</comment>
<dbReference type="GO" id="GO:0046872">
    <property type="term" value="F:metal ion binding"/>
    <property type="evidence" value="ECO:0007669"/>
    <property type="project" value="UniProtKB-KW"/>
</dbReference>
<comment type="caution">
    <text evidence="12">The sequence shown here is derived from an EMBL/GenBank/DDBJ whole genome shotgun (WGS) entry which is preliminary data.</text>
</comment>
<evidence type="ECO:0000313" key="13">
    <source>
        <dbReference type="Proteomes" id="UP000029629"/>
    </source>
</evidence>
<comment type="catalytic activity">
    <reaction evidence="9 10">
        <text>XTP + H2O = XMP + diphosphate + H(+)</text>
        <dbReference type="Rhea" id="RHEA:28610"/>
        <dbReference type="ChEBI" id="CHEBI:15377"/>
        <dbReference type="ChEBI" id="CHEBI:15378"/>
        <dbReference type="ChEBI" id="CHEBI:33019"/>
        <dbReference type="ChEBI" id="CHEBI:57464"/>
        <dbReference type="ChEBI" id="CHEBI:61314"/>
        <dbReference type="EC" id="3.6.1.66"/>
    </reaction>
</comment>
<dbReference type="InterPro" id="IPR002637">
    <property type="entry name" value="RdgB/HAM1"/>
</dbReference>
<dbReference type="InterPro" id="IPR029001">
    <property type="entry name" value="ITPase-like_fam"/>
</dbReference>
<comment type="function">
    <text evidence="10">Pyrophosphatase that catalyzes the hydrolysis of nucleoside triphosphates to their monophosphate derivatives, with a high preference for the non-canonical purine nucleotides XTP (xanthosine triphosphate), dITP (deoxyinosine triphosphate) and ITP. Seems to function as a house-cleaning enzyme that removes non-canonical purine nucleotides from the nucleotide pool, thus preventing their incorporation into DNA/RNA and avoiding chromosomal lesions.</text>
</comment>
<comment type="subunit">
    <text evidence="2 10">Homodimer.</text>
</comment>
<dbReference type="InterPro" id="IPR020922">
    <property type="entry name" value="dITP/XTP_pyrophosphatase"/>
</dbReference>
<evidence type="ECO:0000256" key="1">
    <source>
        <dbReference type="ARBA" id="ARBA00008023"/>
    </source>
</evidence>
<sequence>MSLLTTLDEIVLASNNQGKLKEFVALFNQYGISIRTQGEFHVAECDEPFHTFLENALAKARHASKETGLAAIADDSGIVVPALKGFPGVMSARYATLFGEPKSDANNNACLIRQLQAHSDKSAAYLAVLVFVRHADDPAPIVAQSWWHGVIVEEPRGANGFGYDPHFYLPDYGLTAAEMEPTLKNSLSHRAAALKKLIAEMDEAQQ</sequence>
<evidence type="ECO:0000256" key="6">
    <source>
        <dbReference type="ARBA" id="ARBA00022842"/>
    </source>
</evidence>
<evidence type="ECO:0000256" key="2">
    <source>
        <dbReference type="ARBA" id="ARBA00011738"/>
    </source>
</evidence>
<dbReference type="GO" id="GO:0009117">
    <property type="term" value="P:nucleotide metabolic process"/>
    <property type="evidence" value="ECO:0007669"/>
    <property type="project" value="UniProtKB-KW"/>
</dbReference>
<protein>
    <recommendedName>
        <fullName evidence="10">dITP/XTP pyrophosphatase</fullName>
        <ecNumber evidence="10">3.6.1.66</ecNumber>
    </recommendedName>
    <alternativeName>
        <fullName evidence="10">Non-canonical purine NTP pyrophosphatase</fullName>
    </alternativeName>
    <alternativeName>
        <fullName evidence="10">Non-standard purine NTP pyrophosphatase</fullName>
    </alternativeName>
    <alternativeName>
        <fullName evidence="10">Nucleoside-triphosphate diphosphatase</fullName>
    </alternativeName>
    <alternativeName>
        <fullName evidence="10">Nucleoside-triphosphate pyrophosphatase</fullName>
        <shortName evidence="10">NTPase</shortName>
    </alternativeName>
</protein>
<feature type="active site" description="Proton acceptor" evidence="10">
    <location>
        <position position="75"/>
    </location>
</feature>
<dbReference type="Pfam" id="PF01725">
    <property type="entry name" value="Ham1p_like"/>
    <property type="match status" value="1"/>
</dbReference>
<dbReference type="OrthoDB" id="9807456at2"/>
<dbReference type="EMBL" id="JRNI01000010">
    <property type="protein sequence ID" value="KGF31816.1"/>
    <property type="molecule type" value="Genomic_DNA"/>
</dbReference>
<evidence type="ECO:0000256" key="11">
    <source>
        <dbReference type="RuleBase" id="RU003781"/>
    </source>
</evidence>
<feature type="binding site" evidence="10">
    <location>
        <position position="76"/>
    </location>
    <ligand>
        <name>substrate</name>
    </ligand>
</feature>
<dbReference type="GO" id="GO:0017111">
    <property type="term" value="F:ribonucleoside triphosphate phosphatase activity"/>
    <property type="evidence" value="ECO:0007669"/>
    <property type="project" value="InterPro"/>
</dbReference>
<dbReference type="GO" id="GO:0036220">
    <property type="term" value="F:ITP diphosphatase activity"/>
    <property type="evidence" value="ECO:0007669"/>
    <property type="project" value="UniProtKB-UniRule"/>
</dbReference>
<feature type="binding site" evidence="10">
    <location>
        <begin position="161"/>
        <end position="164"/>
    </location>
    <ligand>
        <name>substrate</name>
    </ligand>
</feature>
<evidence type="ECO:0000313" key="12">
    <source>
        <dbReference type="EMBL" id="KGF31816.1"/>
    </source>
</evidence>
<dbReference type="GO" id="GO:0000166">
    <property type="term" value="F:nucleotide binding"/>
    <property type="evidence" value="ECO:0007669"/>
    <property type="project" value="UniProtKB-KW"/>
</dbReference>